<proteinExistence type="predicted"/>
<dbReference type="Proteomes" id="UP000722125">
    <property type="component" value="Unassembled WGS sequence"/>
</dbReference>
<organism evidence="1 2">
    <name type="scientific">Cellulomonas fulva</name>
    <dbReference type="NCBI Taxonomy" id="2835530"/>
    <lineage>
        <taxon>Bacteria</taxon>
        <taxon>Bacillati</taxon>
        <taxon>Actinomycetota</taxon>
        <taxon>Actinomycetes</taxon>
        <taxon>Micrococcales</taxon>
        <taxon>Cellulomonadaceae</taxon>
        <taxon>Cellulomonas</taxon>
    </lineage>
</organism>
<evidence type="ECO:0008006" key="3">
    <source>
        <dbReference type="Google" id="ProtNLM"/>
    </source>
</evidence>
<reference evidence="1 2" key="1">
    <citation type="submission" date="2021-05" db="EMBL/GenBank/DDBJ databases">
        <title>Description of Cellulomonas sp. DKR-3 sp. nov.</title>
        <authorList>
            <person name="Dahal R.H."/>
            <person name="Chaudhary D.K."/>
        </authorList>
    </citation>
    <scope>NUCLEOTIDE SEQUENCE [LARGE SCALE GENOMIC DNA]</scope>
    <source>
        <strain evidence="1 2">DKR-3</strain>
    </source>
</reference>
<comment type="caution">
    <text evidence="1">The sequence shown here is derived from an EMBL/GenBank/DDBJ whole genome shotgun (WGS) entry which is preliminary data.</text>
</comment>
<protein>
    <recommendedName>
        <fullName evidence="3">N-acetyltransferase domain-containing protein</fullName>
    </recommendedName>
</protein>
<evidence type="ECO:0000313" key="1">
    <source>
        <dbReference type="EMBL" id="MBT0995143.1"/>
    </source>
</evidence>
<sequence length="163" mass="16696">MVTPAPHPDGHGRDAIGPDDHLADVAGLMDLPVRAPGEALTVLVPIVGPEARGPLAVWCLLLDADDRPLRPVVVVDDPPDPELVGRGFGGALMEDLAAALDEHALGGSVVVAIVGERRHRPVCTSTWVTALATGAAAAGVPLRGVVVVGPRGPRALAWHRGDG</sequence>
<dbReference type="RefSeq" id="WP_214351127.1">
    <property type="nucleotide sequence ID" value="NZ_JAHBOH010000001.1"/>
</dbReference>
<gene>
    <name evidence="1" type="ORF">KIN34_12710</name>
</gene>
<dbReference type="EMBL" id="JAHBOH010000001">
    <property type="protein sequence ID" value="MBT0995143.1"/>
    <property type="molecule type" value="Genomic_DNA"/>
</dbReference>
<evidence type="ECO:0000313" key="2">
    <source>
        <dbReference type="Proteomes" id="UP000722125"/>
    </source>
</evidence>
<accession>A0ABS5U160</accession>
<name>A0ABS5U160_9CELL</name>
<keyword evidence="2" id="KW-1185">Reference proteome</keyword>